<feature type="compositionally biased region" description="Basic residues" evidence="1">
    <location>
        <begin position="62"/>
        <end position="76"/>
    </location>
</feature>
<name>A0A6J4J1C8_9ACTN</name>
<accession>A0A6J4J1C8</accession>
<organism evidence="2">
    <name type="scientific">uncultured Mycobacteriales bacterium</name>
    <dbReference type="NCBI Taxonomy" id="581187"/>
    <lineage>
        <taxon>Bacteria</taxon>
        <taxon>Bacillati</taxon>
        <taxon>Actinomycetota</taxon>
        <taxon>Actinomycetes</taxon>
        <taxon>Mycobacteriales</taxon>
        <taxon>environmental samples</taxon>
    </lineage>
</organism>
<feature type="compositionally biased region" description="Gly residues" evidence="1">
    <location>
        <begin position="10"/>
        <end position="20"/>
    </location>
</feature>
<evidence type="ECO:0000313" key="2">
    <source>
        <dbReference type="EMBL" id="CAA9267761.1"/>
    </source>
</evidence>
<sequence length="76" mass="7480">EQGARAAPRGPGGRLGPAGGGDRRPQRPPERGPAAAGPAPGDRAPGPAPPPALDPPYQGAAGRHRAAAARRGRADL</sequence>
<dbReference type="AlphaFoldDB" id="A0A6J4J1C8"/>
<feature type="non-terminal residue" evidence="2">
    <location>
        <position position="1"/>
    </location>
</feature>
<feature type="region of interest" description="Disordered" evidence="1">
    <location>
        <begin position="1"/>
        <end position="76"/>
    </location>
</feature>
<gene>
    <name evidence="2" type="ORF">AVDCRST_MAG41-2726</name>
</gene>
<feature type="non-terminal residue" evidence="2">
    <location>
        <position position="76"/>
    </location>
</feature>
<reference evidence="2" key="1">
    <citation type="submission" date="2020-02" db="EMBL/GenBank/DDBJ databases">
        <authorList>
            <person name="Meier V. D."/>
        </authorList>
    </citation>
    <scope>NUCLEOTIDE SEQUENCE</scope>
    <source>
        <strain evidence="2">AVDCRST_MAG41</strain>
    </source>
</reference>
<evidence type="ECO:0000256" key="1">
    <source>
        <dbReference type="SAM" id="MobiDB-lite"/>
    </source>
</evidence>
<proteinExistence type="predicted"/>
<protein>
    <submittedName>
        <fullName evidence="2">Uncharacterized protein</fullName>
    </submittedName>
</protein>
<dbReference type="EMBL" id="CADCTP010000250">
    <property type="protein sequence ID" value="CAA9267761.1"/>
    <property type="molecule type" value="Genomic_DNA"/>
</dbReference>
<feature type="compositionally biased region" description="Basic and acidic residues" evidence="1">
    <location>
        <begin position="21"/>
        <end position="30"/>
    </location>
</feature>
<feature type="compositionally biased region" description="Low complexity" evidence="1">
    <location>
        <begin position="32"/>
        <end position="45"/>
    </location>
</feature>